<evidence type="ECO:0000313" key="4">
    <source>
        <dbReference type="EMBL" id="KKN19664.1"/>
    </source>
</evidence>
<dbReference type="Pfam" id="PF13385">
    <property type="entry name" value="Laminin_G_3"/>
    <property type="match status" value="1"/>
</dbReference>
<comment type="caution">
    <text evidence="4">The sequence shown here is derived from an EMBL/GenBank/DDBJ whole genome shotgun (WGS) entry which is preliminary data.</text>
</comment>
<name>A0A0F9NP34_9ZZZZ</name>
<accession>A0A0F9NP34</accession>
<dbReference type="InterPro" id="IPR013320">
    <property type="entry name" value="ConA-like_dom_sf"/>
</dbReference>
<dbReference type="AlphaFoldDB" id="A0A0F9NP34"/>
<feature type="domain" description="LamG-like jellyroll fold" evidence="3">
    <location>
        <begin position="345"/>
        <end position="491"/>
    </location>
</feature>
<dbReference type="EMBL" id="LAZR01003313">
    <property type="protein sequence ID" value="KKN19664.1"/>
    <property type="molecule type" value="Genomic_DNA"/>
</dbReference>
<reference evidence="4" key="1">
    <citation type="journal article" date="2015" name="Nature">
        <title>Complex archaea that bridge the gap between prokaryotes and eukaryotes.</title>
        <authorList>
            <person name="Spang A."/>
            <person name="Saw J.H."/>
            <person name="Jorgensen S.L."/>
            <person name="Zaremba-Niedzwiedzka K."/>
            <person name="Martijn J."/>
            <person name="Lind A.E."/>
            <person name="van Eijk R."/>
            <person name="Schleper C."/>
            <person name="Guy L."/>
            <person name="Ettema T.J."/>
        </authorList>
    </citation>
    <scope>NUCLEOTIDE SEQUENCE</scope>
</reference>
<evidence type="ECO:0000259" key="3">
    <source>
        <dbReference type="SMART" id="SM00560"/>
    </source>
</evidence>
<protein>
    <recommendedName>
        <fullName evidence="3">LamG-like jellyroll fold domain-containing protein</fullName>
    </recommendedName>
</protein>
<dbReference type="Gene3D" id="2.60.120.200">
    <property type="match status" value="1"/>
</dbReference>
<keyword evidence="2" id="KW-1015">Disulfide bond</keyword>
<evidence type="ECO:0000256" key="1">
    <source>
        <dbReference type="ARBA" id="ARBA00022729"/>
    </source>
</evidence>
<keyword evidence="1" id="KW-0732">Signal</keyword>
<dbReference type="SUPFAM" id="SSF49899">
    <property type="entry name" value="Concanavalin A-like lectins/glucanases"/>
    <property type="match status" value="1"/>
</dbReference>
<sequence>MKKIILLLFFFCLFSVSVFAAKESDFVKVSDQNQTFFTHKDIIDANYFLGTDKVFYGSKEGSIIMKVYFSEKDQLLARDFKLGLETKSGKNITVTKVKVGESEFEMPNPQPSNSFIFNQAIRVEGGGNLQMAEIYISYDPLDIWIREEIDVILYSKNLTELLRDDPFISGFGARQKGTLDTTQLGSDVDANHTILYYLDPSNTEFWTTDTLGTGNGITFAQSDETTEYDFNVEAFDDADNNAWFWVEVTETFPSASDLETWFYYDGADVDNSDGTGAYPSTYTSVWHLQETSGTLGADSTSNGFDLTHVNTPTLNVQSQIDKGVTYTAASSEHSLNSTLLDAGATAVSFSFWVKKPAQWDSSSTPEETIFLKDNTDASDILKMVWRTDGKILFQYLETDGSTAHNLFTSKTIWAANTWFHIVGTYDSVGNVMNFYIDGSITGGGTLSEPMTALATGTHTDFFISSRETAGNFANHTLDEFKVFSGTALSADEAELIFLSESNQLITFGAEELPNVVPDVNVISPNGGETFDKTSISIITIDFNVMDTDNNSLLVDINFSTNSSEGTGTVIINDVNTDSATITCDDSDFSNSTKCSISWNISSVADNDYFILINVSDGTATDFDASDATFEIFTSIPAIVGTGRCEIDLTTNFYLNQYLQITLSGFNDDGNLITTAQFDLFKGEKQVVTDQNLTLIDNILTFVSDKKINDDPYTLKVSSNDCISTKLIQMEFN</sequence>
<evidence type="ECO:0000256" key="2">
    <source>
        <dbReference type="ARBA" id="ARBA00023157"/>
    </source>
</evidence>
<dbReference type="SMART" id="SM00560">
    <property type="entry name" value="LamGL"/>
    <property type="match status" value="1"/>
</dbReference>
<proteinExistence type="predicted"/>
<organism evidence="4">
    <name type="scientific">marine sediment metagenome</name>
    <dbReference type="NCBI Taxonomy" id="412755"/>
    <lineage>
        <taxon>unclassified sequences</taxon>
        <taxon>metagenomes</taxon>
        <taxon>ecological metagenomes</taxon>
    </lineage>
</organism>
<dbReference type="InterPro" id="IPR006558">
    <property type="entry name" value="LamG-like"/>
</dbReference>
<gene>
    <name evidence="4" type="ORF">LCGC14_0943510</name>
</gene>